<keyword evidence="2" id="KW-1185">Reference proteome</keyword>
<dbReference type="EMBL" id="JAMPLM010000062">
    <property type="protein sequence ID" value="MEP1062350.1"/>
    <property type="molecule type" value="Genomic_DNA"/>
</dbReference>
<comment type="caution">
    <text evidence="1">The sequence shown here is derived from an EMBL/GenBank/DDBJ whole genome shotgun (WGS) entry which is preliminary data.</text>
</comment>
<reference evidence="1 2" key="1">
    <citation type="submission" date="2022-04" db="EMBL/GenBank/DDBJ databases">
        <title>Positive selection, recombination, and allopatry shape intraspecific diversity of widespread and dominant cyanobacteria.</title>
        <authorList>
            <person name="Wei J."/>
            <person name="Shu W."/>
            <person name="Hu C."/>
        </authorList>
    </citation>
    <scope>NUCLEOTIDE SEQUENCE [LARGE SCALE GENOMIC DNA]</scope>
    <source>
        <strain evidence="1 2">AS-A4</strain>
    </source>
</reference>
<organism evidence="1 2">
    <name type="scientific">Stenomitos frigidus AS-A4</name>
    <dbReference type="NCBI Taxonomy" id="2933935"/>
    <lineage>
        <taxon>Bacteria</taxon>
        <taxon>Bacillati</taxon>
        <taxon>Cyanobacteriota</taxon>
        <taxon>Cyanophyceae</taxon>
        <taxon>Leptolyngbyales</taxon>
        <taxon>Leptolyngbyaceae</taxon>
        <taxon>Stenomitos</taxon>
    </lineage>
</organism>
<dbReference type="Proteomes" id="UP001476950">
    <property type="component" value="Unassembled WGS sequence"/>
</dbReference>
<evidence type="ECO:0000313" key="2">
    <source>
        <dbReference type="Proteomes" id="UP001476950"/>
    </source>
</evidence>
<protein>
    <submittedName>
        <fullName evidence="1">Uncharacterized protein</fullName>
    </submittedName>
</protein>
<proteinExistence type="predicted"/>
<accession>A0ABV0KSY3</accession>
<name>A0ABV0KSY3_9CYAN</name>
<dbReference type="RefSeq" id="WP_190446169.1">
    <property type="nucleotide sequence ID" value="NZ_JAMPLM010000062.1"/>
</dbReference>
<gene>
    <name evidence="1" type="ORF">NDI38_28660</name>
</gene>
<sequence>MSQKNKLLADQRLIAKQMLMLPDQSLLSRAHTKDLEEEWHNIRRYYTLIGLYWRAKTCGESNPLDELLARGQIEEVHRMAVTLMADQYLALWELIYASERFLKREAKTKSLDYPFNVPRELFVHILQSESQSEFLDCLDYKEFSMRKERKWAELSVKLRRDGLNPIEEKKWKAAATKFRPCKWIDLILDVGNACHQKDRAIGLAWRKFWDVIQTRIEYQKHLTQRKPTGQWDHIRSEVWRDGERYFGIREGGTYGKQQQLNKT</sequence>
<evidence type="ECO:0000313" key="1">
    <source>
        <dbReference type="EMBL" id="MEP1062350.1"/>
    </source>
</evidence>